<evidence type="ECO:0000313" key="4">
    <source>
        <dbReference type="EMBL" id="THF83779.1"/>
    </source>
</evidence>
<evidence type="ECO:0000313" key="5">
    <source>
        <dbReference type="Proteomes" id="UP000310636"/>
    </source>
</evidence>
<dbReference type="PRINTS" id="PR00455">
    <property type="entry name" value="HTHTETR"/>
</dbReference>
<keyword evidence="1 2" id="KW-0238">DNA-binding</keyword>
<protein>
    <submittedName>
        <fullName evidence="4">TetR/AcrR family transcriptional regulator</fullName>
    </submittedName>
</protein>
<dbReference type="PANTHER" id="PTHR43479">
    <property type="entry name" value="ACREF/ENVCD OPERON REPRESSOR-RELATED"/>
    <property type="match status" value="1"/>
</dbReference>
<evidence type="ECO:0000256" key="1">
    <source>
        <dbReference type="ARBA" id="ARBA00023125"/>
    </source>
</evidence>
<dbReference type="InterPro" id="IPR050624">
    <property type="entry name" value="HTH-type_Tx_Regulator"/>
</dbReference>
<dbReference type="GO" id="GO:0003677">
    <property type="term" value="F:DNA binding"/>
    <property type="evidence" value="ECO:0007669"/>
    <property type="project" value="UniProtKB-UniRule"/>
</dbReference>
<name>A0A4S4C759_9BACL</name>
<dbReference type="Pfam" id="PF00440">
    <property type="entry name" value="TetR_N"/>
    <property type="match status" value="1"/>
</dbReference>
<dbReference type="PANTHER" id="PTHR43479:SF11">
    <property type="entry name" value="ACREF_ENVCD OPERON REPRESSOR-RELATED"/>
    <property type="match status" value="1"/>
</dbReference>
<gene>
    <name evidence="4" type="ORF">E6C55_03605</name>
</gene>
<keyword evidence="5" id="KW-1185">Reference proteome</keyword>
<dbReference type="RefSeq" id="WP_136368408.1">
    <property type="nucleotide sequence ID" value="NZ_SSOB01000003.1"/>
</dbReference>
<dbReference type="Proteomes" id="UP000310636">
    <property type="component" value="Unassembled WGS sequence"/>
</dbReference>
<reference evidence="4 5" key="1">
    <citation type="submission" date="2019-04" db="EMBL/GenBank/DDBJ databases">
        <title>Cohnella sp. nov. isolated from preserved vegetables.</title>
        <authorList>
            <person name="Lin S.-Y."/>
            <person name="Hung M.-H."/>
            <person name="Young C.-C."/>
        </authorList>
    </citation>
    <scope>NUCLEOTIDE SEQUENCE [LARGE SCALE GENOMIC DNA]</scope>
    <source>
        <strain evidence="4 5">CC-MHH1044</strain>
    </source>
</reference>
<dbReference type="InterPro" id="IPR009057">
    <property type="entry name" value="Homeodomain-like_sf"/>
</dbReference>
<dbReference type="PROSITE" id="PS01081">
    <property type="entry name" value="HTH_TETR_1"/>
    <property type="match status" value="1"/>
</dbReference>
<evidence type="ECO:0000259" key="3">
    <source>
        <dbReference type="PROSITE" id="PS50977"/>
    </source>
</evidence>
<feature type="DNA-binding region" description="H-T-H motif" evidence="2">
    <location>
        <begin position="25"/>
        <end position="44"/>
    </location>
</feature>
<sequence>MSIMKKKIVESAERLFTEKGYDATSIQDIADDCSIAKGSLYKFFSSKEDLFIEILEERRLEMIEQMERIHEAASLSSRERYVAEIERQLQFLLTHKLFVTNARGERMPQENDRIGPYLFQMRARLMNYNRELLVRQYGEELRQLSWDAVVMLTAMAKEFLFQVAASGKPLSVQELSPYIAERMDDLVQGLLKREVKPMLTDTLMAEIASCSPETLRETAQRCKNLVLERIASTIAELQVPNSRKRDLEQVVELLKQEGENPEPRRFLLLALLNELAKERELEPYALQMRMWVEKLVKS</sequence>
<dbReference type="AlphaFoldDB" id="A0A4S4C759"/>
<dbReference type="InterPro" id="IPR001647">
    <property type="entry name" value="HTH_TetR"/>
</dbReference>
<evidence type="ECO:0000256" key="2">
    <source>
        <dbReference type="PROSITE-ProRule" id="PRU00335"/>
    </source>
</evidence>
<dbReference type="InterPro" id="IPR023772">
    <property type="entry name" value="DNA-bd_HTH_TetR-type_CS"/>
</dbReference>
<proteinExistence type="predicted"/>
<accession>A0A4S4C759</accession>
<dbReference type="Gene3D" id="1.10.357.10">
    <property type="entry name" value="Tetracycline Repressor, domain 2"/>
    <property type="match status" value="1"/>
</dbReference>
<dbReference type="OrthoDB" id="9812993at2"/>
<dbReference type="EMBL" id="SSOB01000003">
    <property type="protein sequence ID" value="THF83779.1"/>
    <property type="molecule type" value="Genomic_DNA"/>
</dbReference>
<dbReference type="SUPFAM" id="SSF46689">
    <property type="entry name" value="Homeodomain-like"/>
    <property type="match status" value="1"/>
</dbReference>
<organism evidence="4 5">
    <name type="scientific">Cohnella fermenti</name>
    <dbReference type="NCBI Taxonomy" id="2565925"/>
    <lineage>
        <taxon>Bacteria</taxon>
        <taxon>Bacillati</taxon>
        <taxon>Bacillota</taxon>
        <taxon>Bacilli</taxon>
        <taxon>Bacillales</taxon>
        <taxon>Paenibacillaceae</taxon>
        <taxon>Cohnella</taxon>
    </lineage>
</organism>
<comment type="caution">
    <text evidence="4">The sequence shown here is derived from an EMBL/GenBank/DDBJ whole genome shotgun (WGS) entry which is preliminary data.</text>
</comment>
<dbReference type="PROSITE" id="PS50977">
    <property type="entry name" value="HTH_TETR_2"/>
    <property type="match status" value="1"/>
</dbReference>
<feature type="domain" description="HTH tetR-type" evidence="3">
    <location>
        <begin position="2"/>
        <end position="62"/>
    </location>
</feature>